<accession>A0ABR9AAM4</accession>
<protein>
    <submittedName>
        <fullName evidence="2">Sel1 repeat family protein</fullName>
    </submittedName>
</protein>
<dbReference type="SMART" id="SM00671">
    <property type="entry name" value="SEL1"/>
    <property type="match status" value="1"/>
</dbReference>
<keyword evidence="1" id="KW-0472">Membrane</keyword>
<evidence type="ECO:0000256" key="1">
    <source>
        <dbReference type="SAM" id="Phobius"/>
    </source>
</evidence>
<reference evidence="2 3" key="1">
    <citation type="journal article" date="2020" name="FEMS Microbiol. Ecol.">
        <title>Temporal dynamics of bacterial communities during seed development and maturation.</title>
        <authorList>
            <person name="Chesneau G."/>
            <person name="Torres-Cortes G."/>
            <person name="Briand M."/>
            <person name="Darrasse A."/>
            <person name="Preveaux A."/>
            <person name="Marais C."/>
            <person name="Jacques M.A."/>
            <person name="Shade A."/>
            <person name="Barret M."/>
        </authorList>
    </citation>
    <scope>NUCLEOTIDE SEQUENCE [LARGE SCALE GENOMIC DNA]</scope>
    <source>
        <strain evidence="2 3">CFBP13723</strain>
    </source>
</reference>
<dbReference type="InterPro" id="IPR006597">
    <property type="entry name" value="Sel1-like"/>
</dbReference>
<proteinExistence type="predicted"/>
<keyword evidence="1" id="KW-0812">Transmembrane</keyword>
<comment type="caution">
    <text evidence="2">The sequence shown here is derived from an EMBL/GenBank/DDBJ whole genome shotgun (WGS) entry which is preliminary data.</text>
</comment>
<evidence type="ECO:0000313" key="2">
    <source>
        <dbReference type="EMBL" id="MBD8122553.1"/>
    </source>
</evidence>
<dbReference type="EMBL" id="JACYNP010000006">
    <property type="protein sequence ID" value="MBD8122553.1"/>
    <property type="molecule type" value="Genomic_DNA"/>
</dbReference>
<organism evidence="2 3">
    <name type="scientific">Pseudomonas lutea</name>
    <dbReference type="NCBI Taxonomy" id="243924"/>
    <lineage>
        <taxon>Bacteria</taxon>
        <taxon>Pseudomonadati</taxon>
        <taxon>Pseudomonadota</taxon>
        <taxon>Gammaproteobacteria</taxon>
        <taxon>Pseudomonadales</taxon>
        <taxon>Pseudomonadaceae</taxon>
        <taxon>Pseudomonas</taxon>
    </lineage>
</organism>
<dbReference type="SUPFAM" id="SSF81901">
    <property type="entry name" value="HCP-like"/>
    <property type="match status" value="1"/>
</dbReference>
<name>A0ABR9AAM4_9PSED</name>
<dbReference type="Gene3D" id="1.25.40.10">
    <property type="entry name" value="Tetratricopeptide repeat domain"/>
    <property type="match status" value="1"/>
</dbReference>
<keyword evidence="1" id="KW-1133">Transmembrane helix</keyword>
<keyword evidence="3" id="KW-1185">Reference proteome</keyword>
<gene>
    <name evidence="2" type="ORF">IFT62_15120</name>
</gene>
<sequence length="149" mass="17034">MAWRTNEYIDIGVLVKSTKGASEFFFTVTSIGISLGLFESLLGNIVWVDDKTIRLFQGNKRDYWEIDTESQAVKFYFASAEIGDAHGQFDLAKMYINGWVVEQDMENARLWLQRSAAQGYTRATKLLQRISERHESLANLADPIMNSKK</sequence>
<evidence type="ECO:0000313" key="3">
    <source>
        <dbReference type="Proteomes" id="UP000625247"/>
    </source>
</evidence>
<feature type="transmembrane region" description="Helical" evidence="1">
    <location>
        <begin position="24"/>
        <end position="47"/>
    </location>
</feature>
<dbReference type="RefSeq" id="WP_191944714.1">
    <property type="nucleotide sequence ID" value="NZ_JACYNP010000006.1"/>
</dbReference>
<dbReference type="Proteomes" id="UP000625247">
    <property type="component" value="Unassembled WGS sequence"/>
</dbReference>
<dbReference type="InterPro" id="IPR011990">
    <property type="entry name" value="TPR-like_helical_dom_sf"/>
</dbReference>